<dbReference type="InParanoid" id="Q4N3Q1"/>
<evidence type="ECO:0000256" key="4">
    <source>
        <dbReference type="ARBA" id="ARBA00022741"/>
    </source>
</evidence>
<evidence type="ECO:0000256" key="6">
    <source>
        <dbReference type="ARBA" id="ARBA00023186"/>
    </source>
</evidence>
<dbReference type="EMBL" id="AAGK01000002">
    <property type="protein sequence ID" value="EAN33222.1"/>
    <property type="molecule type" value="Genomic_DNA"/>
</dbReference>
<dbReference type="Gene3D" id="1.10.560.10">
    <property type="entry name" value="GroEL-like equatorial domain"/>
    <property type="match status" value="1"/>
</dbReference>
<dbReference type="Pfam" id="PF00118">
    <property type="entry name" value="Cpn60_TCP1"/>
    <property type="match status" value="1"/>
</dbReference>
<dbReference type="GO" id="GO:0005737">
    <property type="term" value="C:cytoplasm"/>
    <property type="evidence" value="ECO:0007669"/>
    <property type="project" value="UniProtKB-SubCell"/>
</dbReference>
<comment type="caution">
    <text evidence="8">The sequence shown here is derived from an EMBL/GenBank/DDBJ whole genome shotgun (WGS) entry which is preliminary data.</text>
</comment>
<keyword evidence="6 7" id="KW-0143">Chaperone</keyword>
<dbReference type="Gene3D" id="3.30.260.10">
    <property type="entry name" value="TCP-1-like chaperonin intermediate domain"/>
    <property type="match status" value="1"/>
</dbReference>
<dbReference type="KEGG" id="tpv:TP02_0937"/>
<evidence type="ECO:0000256" key="7">
    <source>
        <dbReference type="RuleBase" id="RU004187"/>
    </source>
</evidence>
<dbReference type="InterPro" id="IPR017998">
    <property type="entry name" value="Chaperone_TCP-1"/>
</dbReference>
<dbReference type="SUPFAM" id="SSF54849">
    <property type="entry name" value="GroEL-intermediate domain like"/>
    <property type="match status" value="1"/>
</dbReference>
<dbReference type="Proteomes" id="UP000001949">
    <property type="component" value="Unassembled WGS sequence"/>
</dbReference>
<dbReference type="GO" id="GO:0016887">
    <property type="term" value="F:ATP hydrolysis activity"/>
    <property type="evidence" value="ECO:0007669"/>
    <property type="project" value="InterPro"/>
</dbReference>
<keyword evidence="3" id="KW-0963">Cytoplasm</keyword>
<evidence type="ECO:0000313" key="8">
    <source>
        <dbReference type="EMBL" id="EAN33222.1"/>
    </source>
</evidence>
<dbReference type="VEuPathDB" id="PiroplasmaDB:TpMuguga_02g00937"/>
<name>Q4N3Q1_THEPA</name>
<dbReference type="eggNOG" id="KOG0359">
    <property type="taxonomic scope" value="Eukaryota"/>
</dbReference>
<organism evidence="8 9">
    <name type="scientific">Theileria parva</name>
    <name type="common">East coast fever infection agent</name>
    <dbReference type="NCBI Taxonomy" id="5875"/>
    <lineage>
        <taxon>Eukaryota</taxon>
        <taxon>Sar</taxon>
        <taxon>Alveolata</taxon>
        <taxon>Apicomplexa</taxon>
        <taxon>Aconoidasida</taxon>
        <taxon>Piroplasmida</taxon>
        <taxon>Theileriidae</taxon>
        <taxon>Theileria</taxon>
    </lineage>
</organism>
<evidence type="ECO:0000256" key="5">
    <source>
        <dbReference type="ARBA" id="ARBA00022840"/>
    </source>
</evidence>
<dbReference type="PRINTS" id="PR00304">
    <property type="entry name" value="TCOMPLEXTCP1"/>
</dbReference>
<evidence type="ECO:0000256" key="1">
    <source>
        <dbReference type="ARBA" id="ARBA00004496"/>
    </source>
</evidence>
<dbReference type="Gene3D" id="3.50.7.10">
    <property type="entry name" value="GroEL"/>
    <property type="match status" value="1"/>
</dbReference>
<dbReference type="FunFam" id="3.50.7.10:FF:000004">
    <property type="entry name" value="T-complex protein 1 subunit zeta"/>
    <property type="match status" value="1"/>
</dbReference>
<dbReference type="InterPro" id="IPR027413">
    <property type="entry name" value="GROEL-like_equatorial_sf"/>
</dbReference>
<dbReference type="InterPro" id="IPR002194">
    <property type="entry name" value="Chaperonin_TCP-1_CS"/>
</dbReference>
<dbReference type="PROSITE" id="PS00750">
    <property type="entry name" value="TCP1_1"/>
    <property type="match status" value="1"/>
</dbReference>
<dbReference type="FunCoup" id="Q4N3Q1">
    <property type="interactions" value="451"/>
</dbReference>
<proteinExistence type="inferred from homology"/>
<dbReference type="InterPro" id="IPR002423">
    <property type="entry name" value="Cpn60/GroEL/TCP-1"/>
</dbReference>
<dbReference type="SUPFAM" id="SSF48592">
    <property type="entry name" value="GroEL equatorial domain-like"/>
    <property type="match status" value="1"/>
</dbReference>
<evidence type="ECO:0000313" key="9">
    <source>
        <dbReference type="Proteomes" id="UP000001949"/>
    </source>
</evidence>
<accession>Q4N3Q1</accession>
<keyword evidence="5 7" id="KW-0067">ATP-binding</keyword>
<dbReference type="InterPro" id="IPR027409">
    <property type="entry name" value="GroEL-like_apical_dom_sf"/>
</dbReference>
<evidence type="ECO:0000256" key="2">
    <source>
        <dbReference type="ARBA" id="ARBA00008020"/>
    </source>
</evidence>
<dbReference type="CDD" id="cd03342">
    <property type="entry name" value="TCP1_zeta"/>
    <property type="match status" value="1"/>
</dbReference>
<gene>
    <name evidence="8" type="ordered locus">TP02_0937</name>
</gene>
<dbReference type="AlphaFoldDB" id="Q4N3Q1"/>
<comment type="subcellular location">
    <subcellularLocation>
        <location evidence="1">Cytoplasm</location>
    </subcellularLocation>
</comment>
<keyword evidence="4 7" id="KW-0547">Nucleotide-binding</keyword>
<dbReference type="GO" id="GO:0051082">
    <property type="term" value="F:unfolded protein binding"/>
    <property type="evidence" value="ECO:0007669"/>
    <property type="project" value="InterPro"/>
</dbReference>
<dbReference type="InterPro" id="IPR027410">
    <property type="entry name" value="TCP-1-like_intermed_sf"/>
</dbReference>
<keyword evidence="9" id="KW-1185">Reference proteome</keyword>
<dbReference type="GO" id="GO:0140662">
    <property type="term" value="F:ATP-dependent protein folding chaperone"/>
    <property type="evidence" value="ECO:0007669"/>
    <property type="project" value="InterPro"/>
</dbReference>
<dbReference type="PANTHER" id="PTHR11353">
    <property type="entry name" value="CHAPERONIN"/>
    <property type="match status" value="1"/>
</dbReference>
<sequence length="563" mass="62540">MAVNILNSRADSLQSVAALATNIHAAKSLFDILKTNLGPKGTCKMLVNGAGHIKITKDGSVLLSEMMIQHPTAMILCRAASAMDEVTGDGTTSNVLFSTSLMKNAEEYILYQNVHPKYLCDGFDLSLKKLADILPTLAVPIYNTTGTNGDNHLESGEIDWELMGNIVKTSICTKLPYKLALHISEQVLESVKIIYEPGKQLDLFMVEVLHMKHRFASETKLIRGMVMDHGTRHPDMPKKVTKAFILTLNCSLEYEKSEVNSGFFYDSAEKREALVKSEREFTDEKVRKIIELKQKVCSENGHSFCVFNQKGIDPMALDMMAKEGIMALRRVKRRNMERLTLCCGGNPCNSVEDLKPEDLGYADIVYEVVVGEEKYTFVEGVKDPKSCTLLIKGSSDYSISQIKDSIRDGLRVVKNAIEDKKVLPGAGAPELILYNHLMEYSKEVRGKAKYGVMVFAESLLVLPKVLADNAGLDGKEVVLEVLDQIRESGRTLGLDLETGKYLVPSIDGVWDNYSVKLQTFTIATTVAEQLLLVDEVIKAGRSMHNAPSGSDFNLYFKKLPFEK</sequence>
<dbReference type="NCBIfam" id="TIGR02347">
    <property type="entry name" value="chap_CCT_zeta"/>
    <property type="match status" value="1"/>
</dbReference>
<reference evidence="8 9" key="1">
    <citation type="journal article" date="2005" name="Science">
        <title>Genome sequence of Theileria parva, a bovine pathogen that transforms lymphocytes.</title>
        <authorList>
            <person name="Gardner M.J."/>
            <person name="Bishop R."/>
            <person name="Shah T."/>
            <person name="de Villiers E.P."/>
            <person name="Carlton J.M."/>
            <person name="Hall N."/>
            <person name="Ren Q."/>
            <person name="Paulsen I.T."/>
            <person name="Pain A."/>
            <person name="Berriman M."/>
            <person name="Wilson R.J.M."/>
            <person name="Sato S."/>
            <person name="Ralph S.A."/>
            <person name="Mann D.J."/>
            <person name="Xiong Z."/>
            <person name="Shallom S.J."/>
            <person name="Weidman J."/>
            <person name="Jiang L."/>
            <person name="Lynn J."/>
            <person name="Weaver B."/>
            <person name="Shoaibi A."/>
            <person name="Domingo A.R."/>
            <person name="Wasawo D."/>
            <person name="Crabtree J."/>
            <person name="Wortman J.R."/>
            <person name="Haas B."/>
            <person name="Angiuoli S.V."/>
            <person name="Creasy T.H."/>
            <person name="Lu C."/>
            <person name="Suh B."/>
            <person name="Silva J.C."/>
            <person name="Utterback T.R."/>
            <person name="Feldblyum T.V."/>
            <person name="Pertea M."/>
            <person name="Allen J."/>
            <person name="Nierman W.C."/>
            <person name="Taracha E.L.N."/>
            <person name="Salzberg S.L."/>
            <person name="White O.R."/>
            <person name="Fitzhugh H.A."/>
            <person name="Morzaria S."/>
            <person name="Venter J.C."/>
            <person name="Fraser C.M."/>
            <person name="Nene V."/>
        </authorList>
    </citation>
    <scope>NUCLEOTIDE SEQUENCE [LARGE SCALE GENOMIC DNA]</scope>
    <source>
        <strain evidence="8 9">Muguga</strain>
    </source>
</reference>
<dbReference type="GeneID" id="3501827"/>
<protein>
    <submittedName>
        <fullName evidence="8">Chaperonin 60 kDa, putative</fullName>
    </submittedName>
</protein>
<dbReference type="SUPFAM" id="SSF52029">
    <property type="entry name" value="GroEL apical domain-like"/>
    <property type="match status" value="1"/>
</dbReference>
<dbReference type="GO" id="GO:0005524">
    <property type="term" value="F:ATP binding"/>
    <property type="evidence" value="ECO:0007669"/>
    <property type="project" value="UniProtKB-KW"/>
</dbReference>
<dbReference type="OMA" id="LHPRIMT"/>
<evidence type="ECO:0000256" key="3">
    <source>
        <dbReference type="ARBA" id="ARBA00022490"/>
    </source>
</evidence>
<comment type="similarity">
    <text evidence="2 7">Belongs to the TCP-1 chaperonin family.</text>
</comment>
<dbReference type="STRING" id="5875.Q4N3Q1"/>
<dbReference type="InterPro" id="IPR012722">
    <property type="entry name" value="Chap_CCT_zeta"/>
</dbReference>